<proteinExistence type="inferred from homology"/>
<dbReference type="Gene3D" id="1.10.1670.10">
    <property type="entry name" value="Helix-hairpin-Helix base-excision DNA repair enzymes (C-terminal)"/>
    <property type="match status" value="1"/>
</dbReference>
<evidence type="ECO:0000256" key="6">
    <source>
        <dbReference type="ARBA" id="ARBA00022485"/>
    </source>
</evidence>
<dbReference type="GO" id="GO:0046872">
    <property type="term" value="F:metal ion binding"/>
    <property type="evidence" value="ECO:0007669"/>
    <property type="project" value="UniProtKB-UniRule"/>
</dbReference>
<dbReference type="EMBL" id="CP002455">
    <property type="protein sequence ID" value="ADX67868.1"/>
    <property type="molecule type" value="Genomic_DNA"/>
</dbReference>
<dbReference type="GO" id="GO:0000701">
    <property type="term" value="F:purine-specific mismatch base pair DNA N-glycosylase activity"/>
    <property type="evidence" value="ECO:0007669"/>
    <property type="project" value="UniProtKB-EC"/>
</dbReference>
<dbReference type="PANTHER" id="PTHR42944">
    <property type="entry name" value="ADENINE DNA GLYCOSYLASE"/>
    <property type="match status" value="1"/>
</dbReference>
<dbReference type="GO" id="GO:0051539">
    <property type="term" value="F:4 iron, 4 sulfur cluster binding"/>
    <property type="evidence" value="ECO:0007669"/>
    <property type="project" value="UniProtKB-UniRule"/>
</dbReference>
<dbReference type="InterPro" id="IPR011257">
    <property type="entry name" value="DNA_glycosylase"/>
</dbReference>
<dbReference type="GO" id="GO:0034039">
    <property type="term" value="F:8-oxo-7,8-dihydroguanine DNA N-glycosylase activity"/>
    <property type="evidence" value="ECO:0007669"/>
    <property type="project" value="TreeGrafter"/>
</dbReference>
<keyword evidence="11" id="KW-0411">Iron-sulfur</keyword>
<evidence type="ECO:0000256" key="12">
    <source>
        <dbReference type="ARBA" id="ARBA00023204"/>
    </source>
</evidence>
<dbReference type="STRING" id="865938.Weevi_1159"/>
<evidence type="ECO:0000256" key="3">
    <source>
        <dbReference type="ARBA" id="ARBA00008343"/>
    </source>
</evidence>
<reference evidence="17" key="2">
    <citation type="journal article" date="2011" name="Stand. Genomic Sci.">
        <title>Complete genome sequence of Weeksella virosa type strain (9751T).</title>
        <authorList>
            <person name="Lang E."/>
            <person name="Teshima H."/>
            <person name="Lucas S."/>
            <person name="Lapidus A."/>
            <person name="Hammon N."/>
            <person name="Deshpande S."/>
            <person name="Nolan M."/>
            <person name="Cheng J."/>
            <person name="Pitluck S."/>
            <person name="Liolios K."/>
            <person name="Pagani I."/>
            <person name="Mikhailova N."/>
            <person name="Ivanova N."/>
            <person name="Mavromatis K."/>
            <person name="Pati A."/>
            <person name="Tapia R."/>
            <person name="Han C."/>
            <person name="Goodwin L."/>
            <person name="Chen A."/>
            <person name="Palaniappan K."/>
            <person name="Land M."/>
            <person name="Hauser L."/>
            <person name="Chang Y."/>
            <person name="Jeffries C."/>
            <person name="Brambilla E."/>
            <person name="Kopitz M."/>
            <person name="Rohde M."/>
            <person name="Goker M."/>
            <person name="Tindall B."/>
            <person name="Detter J."/>
            <person name="Woyke T."/>
            <person name="Bristow J."/>
            <person name="Eisen J."/>
            <person name="Markowitz V."/>
            <person name="Hugenholtz P."/>
            <person name="Klenk H."/>
            <person name="Kyrpides N."/>
        </authorList>
    </citation>
    <scope>NUCLEOTIDE SEQUENCE [LARGE SCALE GENOMIC DNA]</scope>
    <source>
        <strain evidence="17">ATCC 43766 / DSM 16922 / JCM 21250 / NBRC 16016 / NCTC 11634 / CL345/78</strain>
    </source>
</reference>
<name>F0P2M9_WEEVC</name>
<gene>
    <name evidence="16" type="ordered locus">Weevi_1159</name>
</gene>
<dbReference type="SUPFAM" id="SSF55811">
    <property type="entry name" value="Nudix"/>
    <property type="match status" value="1"/>
</dbReference>
<dbReference type="EC" id="3.2.2.31" evidence="4 14"/>
<dbReference type="CDD" id="cd03431">
    <property type="entry name" value="NUDIX_DNA_Glycosylase_C-MutY"/>
    <property type="match status" value="1"/>
</dbReference>
<evidence type="ECO:0000256" key="7">
    <source>
        <dbReference type="ARBA" id="ARBA00022723"/>
    </source>
</evidence>
<dbReference type="Gene3D" id="1.10.340.30">
    <property type="entry name" value="Hypothetical protein, domain 2"/>
    <property type="match status" value="1"/>
</dbReference>
<keyword evidence="8 14" id="KW-0227">DNA damage</keyword>
<reference evidence="16 17" key="1">
    <citation type="journal article" date="2011" name="Stand. Genomic Sci.">
        <title>Complete genome sequence of Weeksella virosa type strain (9751).</title>
        <authorList>
            <person name="Lang E."/>
            <person name="Teshima H."/>
            <person name="Lucas S."/>
            <person name="Lapidus A."/>
            <person name="Hammon N."/>
            <person name="Deshpande S."/>
            <person name="Nolan M."/>
            <person name="Cheng J.F."/>
            <person name="Pitluck S."/>
            <person name="Liolios K."/>
            <person name="Pagani I."/>
            <person name="Mikhailova N."/>
            <person name="Ivanova N."/>
            <person name="Mavromatis K."/>
            <person name="Pati A."/>
            <person name="Tapia R."/>
            <person name="Han C."/>
            <person name="Goodwin L."/>
            <person name="Chen A."/>
            <person name="Palaniappan K."/>
            <person name="Land M."/>
            <person name="Hauser L."/>
            <person name="Chang Y.J."/>
            <person name="Jeffries C.D."/>
            <person name="Brambilla E.M."/>
            <person name="Kopitz M."/>
            <person name="Rohde M."/>
            <person name="Goker M."/>
            <person name="Tindall B.J."/>
            <person name="Detter J.C."/>
            <person name="Woyke T."/>
            <person name="Bristow J."/>
            <person name="Eisen J.A."/>
            <person name="Markowitz V."/>
            <person name="Hugenholtz P."/>
            <person name="Klenk H.P."/>
            <person name="Kyrpides N.C."/>
        </authorList>
    </citation>
    <scope>NUCLEOTIDE SEQUENCE [LARGE SCALE GENOMIC DNA]</scope>
    <source>
        <strain evidence="17">ATCC 43766 / DSM 16922 / JCM 21250 / NBRC 16016 / NCTC 11634 / CL345/78</strain>
    </source>
</reference>
<dbReference type="Pfam" id="PF00730">
    <property type="entry name" value="HhH-GPD"/>
    <property type="match status" value="1"/>
</dbReference>
<accession>F0P2M9</accession>
<keyword evidence="7" id="KW-0479">Metal-binding</keyword>
<comment type="similarity">
    <text evidence="3 14">Belongs to the Nth/MutY family.</text>
</comment>
<keyword evidence="6" id="KW-0004">4Fe-4S</keyword>
<keyword evidence="17" id="KW-1185">Reference proteome</keyword>
<keyword evidence="13 14" id="KW-0326">Glycosidase</keyword>
<comment type="function">
    <text evidence="2">Adenine glycosylase active on G-A mispairs. MutY also corrects error-prone DNA synthesis past GO lesions which are due to the oxidatively damaged form of guanine: 7,8-dihydro-8-oxoguanine (8-oxo-dGTP).</text>
</comment>
<dbReference type="InterPro" id="IPR029119">
    <property type="entry name" value="MutY_C"/>
</dbReference>
<evidence type="ECO:0000256" key="8">
    <source>
        <dbReference type="ARBA" id="ARBA00022763"/>
    </source>
</evidence>
<dbReference type="InterPro" id="IPR005760">
    <property type="entry name" value="A/G_AdeGlyc_MutY"/>
</dbReference>
<evidence type="ECO:0000256" key="4">
    <source>
        <dbReference type="ARBA" id="ARBA00012045"/>
    </source>
</evidence>
<organism evidence="16 17">
    <name type="scientific">Weeksella virosa (strain ATCC 43766 / DSM 16922 / JCM 21250 / CCUG 30538 / CDC 9751 / IAM 14551 / NBRC 16016 / NCTC 11634 / CL345/78)</name>
    <dbReference type="NCBI Taxonomy" id="865938"/>
    <lineage>
        <taxon>Bacteria</taxon>
        <taxon>Pseudomonadati</taxon>
        <taxon>Bacteroidota</taxon>
        <taxon>Flavobacteriia</taxon>
        <taxon>Flavobacteriales</taxon>
        <taxon>Weeksellaceae</taxon>
        <taxon>Weeksella</taxon>
    </lineage>
</organism>
<evidence type="ECO:0000313" key="17">
    <source>
        <dbReference type="Proteomes" id="UP000008641"/>
    </source>
</evidence>
<dbReference type="KEGG" id="wvi:Weevi_1159"/>
<comment type="catalytic activity">
    <reaction evidence="1 14">
        <text>Hydrolyzes free adenine bases from 7,8-dihydro-8-oxoguanine:adenine mismatched double-stranded DNA, leaving an apurinic site.</text>
        <dbReference type="EC" id="3.2.2.31"/>
    </reaction>
</comment>
<dbReference type="SMART" id="SM00478">
    <property type="entry name" value="ENDO3c"/>
    <property type="match status" value="1"/>
</dbReference>
<dbReference type="InterPro" id="IPR003265">
    <property type="entry name" value="HhH-GPD_domain"/>
</dbReference>
<dbReference type="SUPFAM" id="SSF48150">
    <property type="entry name" value="DNA-glycosylase"/>
    <property type="match status" value="1"/>
</dbReference>
<evidence type="ECO:0000256" key="11">
    <source>
        <dbReference type="ARBA" id="ARBA00023014"/>
    </source>
</evidence>
<evidence type="ECO:0000256" key="1">
    <source>
        <dbReference type="ARBA" id="ARBA00000843"/>
    </source>
</evidence>
<evidence type="ECO:0000256" key="9">
    <source>
        <dbReference type="ARBA" id="ARBA00022801"/>
    </source>
</evidence>
<evidence type="ECO:0000256" key="13">
    <source>
        <dbReference type="ARBA" id="ARBA00023295"/>
    </source>
</evidence>
<dbReference type="GO" id="GO:0035485">
    <property type="term" value="F:adenine/guanine mispair binding"/>
    <property type="evidence" value="ECO:0007669"/>
    <property type="project" value="TreeGrafter"/>
</dbReference>
<dbReference type="GO" id="GO:0006284">
    <property type="term" value="P:base-excision repair"/>
    <property type="evidence" value="ECO:0007669"/>
    <property type="project" value="UniProtKB-UniRule"/>
</dbReference>
<evidence type="ECO:0000256" key="14">
    <source>
        <dbReference type="RuleBase" id="RU365096"/>
    </source>
</evidence>
<dbReference type="CDD" id="cd00056">
    <property type="entry name" value="ENDO3c"/>
    <property type="match status" value="1"/>
</dbReference>
<dbReference type="InterPro" id="IPR023170">
    <property type="entry name" value="HhH_base_excis_C"/>
</dbReference>
<keyword evidence="9" id="KW-0378">Hydrolase</keyword>
<evidence type="ECO:0000256" key="5">
    <source>
        <dbReference type="ARBA" id="ARBA00022023"/>
    </source>
</evidence>
<evidence type="ECO:0000256" key="10">
    <source>
        <dbReference type="ARBA" id="ARBA00023004"/>
    </source>
</evidence>
<dbReference type="NCBIfam" id="TIGR01084">
    <property type="entry name" value="mutY"/>
    <property type="match status" value="1"/>
</dbReference>
<feature type="domain" description="HhH-GPD" evidence="15">
    <location>
        <begin position="39"/>
        <end position="190"/>
    </location>
</feature>
<evidence type="ECO:0000313" key="16">
    <source>
        <dbReference type="EMBL" id="ADX67868.1"/>
    </source>
</evidence>
<dbReference type="Pfam" id="PF14815">
    <property type="entry name" value="NUDIX_4"/>
    <property type="match status" value="1"/>
</dbReference>
<dbReference type="Proteomes" id="UP000008641">
    <property type="component" value="Chromosome"/>
</dbReference>
<dbReference type="AlphaFoldDB" id="F0P2M9"/>
<dbReference type="FunFam" id="1.10.340.30:FF:000002">
    <property type="entry name" value="Adenine DNA glycosylase"/>
    <property type="match status" value="1"/>
</dbReference>
<evidence type="ECO:0000256" key="2">
    <source>
        <dbReference type="ARBA" id="ARBA00002933"/>
    </source>
</evidence>
<sequence>MDKKLNANLLILAWFDHNKRILPWRNTKDPYKIWLSEIILQQTRVQQGIAYYERFISHFPILEMLARADENQVLKLWQGLGYYSRARNLHATAKYLYLHEDSIFPDNSQDLKKLKGIGDYTASAIASICYNEVTPALDGNMYRVFARYFGLYDDISEPATKKKFFALGKEIIDRERPGDFNQAVMDLGAMICTPQNYKCEACPLNESCFALQKNVQNKLPVKLKKITIKNRYLHFIYIHHQHLFLLMQRDDKDVWAKLFSLPKVESRKADDVPIFHRDYDDKCRFLYEETHLLSHQRLHIKFWELEVNEQSLSDLKAFWKAEIVSYQDLERYALPKPIEKFMDLRIFD</sequence>
<keyword evidence="10 14" id="KW-0408">Iron</keyword>
<dbReference type="HOGENOM" id="CLU_012862_0_3_10"/>
<dbReference type="InterPro" id="IPR044298">
    <property type="entry name" value="MIG/MutY"/>
</dbReference>
<comment type="cofactor">
    <cofactor evidence="14">
        <name>[4Fe-4S] cluster</name>
        <dbReference type="ChEBI" id="CHEBI:49883"/>
    </cofactor>
    <text evidence="14">Binds 1 [4Fe-4S] cluster.</text>
</comment>
<protein>
    <recommendedName>
        <fullName evidence="5 14">Adenine DNA glycosylase</fullName>
        <ecNumber evidence="4 14">3.2.2.31</ecNumber>
    </recommendedName>
</protein>
<dbReference type="Gene3D" id="3.90.79.10">
    <property type="entry name" value="Nucleoside Triphosphate Pyrophosphohydrolase"/>
    <property type="match status" value="1"/>
</dbReference>
<dbReference type="eggNOG" id="COG1194">
    <property type="taxonomic scope" value="Bacteria"/>
</dbReference>
<evidence type="ECO:0000259" key="15">
    <source>
        <dbReference type="SMART" id="SM00478"/>
    </source>
</evidence>
<dbReference type="InterPro" id="IPR015797">
    <property type="entry name" value="NUDIX_hydrolase-like_dom_sf"/>
</dbReference>
<dbReference type="GO" id="GO:0032357">
    <property type="term" value="F:oxidized purine DNA binding"/>
    <property type="evidence" value="ECO:0007669"/>
    <property type="project" value="TreeGrafter"/>
</dbReference>
<dbReference type="PANTHER" id="PTHR42944:SF1">
    <property type="entry name" value="ADENINE DNA GLYCOSYLASE"/>
    <property type="match status" value="1"/>
</dbReference>
<dbReference type="RefSeq" id="WP_013598258.1">
    <property type="nucleotide sequence ID" value="NC_015144.1"/>
</dbReference>
<keyword evidence="12" id="KW-0234">DNA repair</keyword>
<dbReference type="GO" id="GO:0006298">
    <property type="term" value="P:mismatch repair"/>
    <property type="evidence" value="ECO:0007669"/>
    <property type="project" value="TreeGrafter"/>
</dbReference>